<evidence type="ECO:0000256" key="7">
    <source>
        <dbReference type="ARBA" id="ARBA00023136"/>
    </source>
</evidence>
<gene>
    <name evidence="9" type="ORF">RCA23_c01500</name>
</gene>
<dbReference type="Pfam" id="PF01925">
    <property type="entry name" value="TauE"/>
    <property type="match status" value="1"/>
</dbReference>
<proteinExistence type="inferred from homology"/>
<dbReference type="Proteomes" id="UP000028680">
    <property type="component" value="Chromosome"/>
</dbReference>
<dbReference type="GO" id="GO:0005886">
    <property type="term" value="C:plasma membrane"/>
    <property type="evidence" value="ECO:0007669"/>
    <property type="project" value="UniProtKB-SubCell"/>
</dbReference>
<evidence type="ECO:0000256" key="4">
    <source>
        <dbReference type="ARBA" id="ARBA00022475"/>
    </source>
</evidence>
<keyword evidence="4 8" id="KW-1003">Cell membrane</keyword>
<dbReference type="AlphaFoldDB" id="A0AAN0VH39"/>
<evidence type="ECO:0000256" key="1">
    <source>
        <dbReference type="ARBA" id="ARBA00004651"/>
    </source>
</evidence>
<dbReference type="KEGG" id="ptp:RCA23_c01500"/>
<evidence type="ECO:0000256" key="2">
    <source>
        <dbReference type="ARBA" id="ARBA00009142"/>
    </source>
</evidence>
<keyword evidence="3" id="KW-0813">Transport</keyword>
<dbReference type="RefSeq" id="WP_044048618.1">
    <property type="nucleotide sequence ID" value="NZ_CP003984.1"/>
</dbReference>
<keyword evidence="6 8" id="KW-1133">Transmembrane helix</keyword>
<keyword evidence="5 8" id="KW-0812">Transmembrane</keyword>
<protein>
    <recommendedName>
        <fullName evidence="8">Probable membrane transporter protein</fullName>
    </recommendedName>
</protein>
<name>A0AAN0VH39_9RHOB</name>
<evidence type="ECO:0000313" key="9">
    <source>
        <dbReference type="EMBL" id="AII85717.1"/>
    </source>
</evidence>
<feature type="transmembrane region" description="Helical" evidence="8">
    <location>
        <begin position="140"/>
        <end position="164"/>
    </location>
</feature>
<dbReference type="PANTHER" id="PTHR30269">
    <property type="entry name" value="TRANSMEMBRANE PROTEIN YFCA"/>
    <property type="match status" value="1"/>
</dbReference>
<feature type="transmembrane region" description="Helical" evidence="8">
    <location>
        <begin position="34"/>
        <end position="60"/>
    </location>
</feature>
<dbReference type="EMBL" id="CP003984">
    <property type="protein sequence ID" value="AII85717.1"/>
    <property type="molecule type" value="Genomic_DNA"/>
</dbReference>
<evidence type="ECO:0000313" key="10">
    <source>
        <dbReference type="Proteomes" id="UP000028680"/>
    </source>
</evidence>
<evidence type="ECO:0000256" key="5">
    <source>
        <dbReference type="ARBA" id="ARBA00022692"/>
    </source>
</evidence>
<dbReference type="PANTHER" id="PTHR30269:SF37">
    <property type="entry name" value="MEMBRANE TRANSPORTER PROTEIN"/>
    <property type="match status" value="1"/>
</dbReference>
<feature type="transmembrane region" description="Helical" evidence="8">
    <location>
        <begin position="176"/>
        <end position="194"/>
    </location>
</feature>
<keyword evidence="10" id="KW-1185">Reference proteome</keyword>
<evidence type="ECO:0000256" key="8">
    <source>
        <dbReference type="RuleBase" id="RU363041"/>
    </source>
</evidence>
<evidence type="ECO:0000256" key="6">
    <source>
        <dbReference type="ARBA" id="ARBA00022989"/>
    </source>
</evidence>
<evidence type="ECO:0000256" key="3">
    <source>
        <dbReference type="ARBA" id="ARBA00022448"/>
    </source>
</evidence>
<organism evidence="9 10">
    <name type="scientific">Planktomarina temperata RCA23</name>
    <dbReference type="NCBI Taxonomy" id="666509"/>
    <lineage>
        <taxon>Bacteria</taxon>
        <taxon>Pseudomonadati</taxon>
        <taxon>Pseudomonadota</taxon>
        <taxon>Alphaproteobacteria</taxon>
        <taxon>Rhodobacterales</taxon>
        <taxon>Paracoccaceae</taxon>
        <taxon>Planktomarina</taxon>
    </lineage>
</organism>
<feature type="transmembrane region" description="Helical" evidence="8">
    <location>
        <begin position="110"/>
        <end position="128"/>
    </location>
</feature>
<dbReference type="InterPro" id="IPR002781">
    <property type="entry name" value="TM_pro_TauE-like"/>
</dbReference>
<feature type="transmembrane region" description="Helical" evidence="8">
    <location>
        <begin position="206"/>
        <end position="224"/>
    </location>
</feature>
<feature type="transmembrane region" description="Helical" evidence="8">
    <location>
        <begin position="230"/>
        <end position="252"/>
    </location>
</feature>
<dbReference type="InterPro" id="IPR052017">
    <property type="entry name" value="TSUP"/>
</dbReference>
<sequence>MQAVLAALALPPDHLALLGLICLIAGLVRGFSGFALSAMVMASGALILPPVQLIPVCWWLEMTASLFMLRGGWREANRKVALGLAIGSTIGVPFGLALTTQVDVETSKLIALAVIASLAALQLARVQLRFLASNWGLYGSGWMAGVATGLASVGGMVVALYVLAQNAPPREMRASLVLFLFLGSVTTALSLLAFGLMDRTAIARGLAMAGPTALGVILGQLSFSSRWEHFYKPFCLLLLLALASWGILRMIFGI</sequence>
<reference evidence="9 10" key="1">
    <citation type="journal article" date="2014" name="ISME J.">
        <title>Adaptation of an abundant Roseobacter RCA organism to pelagic systems revealed by genomic and transcriptomic analyses.</title>
        <authorList>
            <person name="Voget S."/>
            <person name="Wemheuer B."/>
            <person name="Brinkhoff T."/>
            <person name="Vollmers J."/>
            <person name="Dietrich S."/>
            <person name="Giebel H.A."/>
            <person name="Beardsley C."/>
            <person name="Sardemann C."/>
            <person name="Bakenhus I."/>
            <person name="Billerbeck S."/>
            <person name="Daniel R."/>
            <person name="Simon M."/>
        </authorList>
    </citation>
    <scope>NUCLEOTIDE SEQUENCE [LARGE SCALE GENOMIC DNA]</scope>
    <source>
        <strain evidence="9 10">RCA23</strain>
    </source>
</reference>
<accession>A0AAN0VH39</accession>
<comment type="subcellular location">
    <subcellularLocation>
        <location evidence="1 8">Cell membrane</location>
        <topology evidence="1 8">Multi-pass membrane protein</topology>
    </subcellularLocation>
</comment>
<keyword evidence="7 8" id="KW-0472">Membrane</keyword>
<feature type="transmembrane region" description="Helical" evidence="8">
    <location>
        <begin position="80"/>
        <end position="98"/>
    </location>
</feature>
<comment type="similarity">
    <text evidence="2 8">Belongs to the 4-toluene sulfonate uptake permease (TSUP) (TC 2.A.102) family.</text>
</comment>